<evidence type="ECO:0000313" key="4">
    <source>
        <dbReference type="EMBL" id="KAA0200915.1"/>
    </source>
</evidence>
<evidence type="ECO:0000259" key="2">
    <source>
        <dbReference type="PROSITE" id="PS50195"/>
    </source>
</evidence>
<protein>
    <submittedName>
        <fullName evidence="4">Sorting nexin-14</fullName>
    </submittedName>
</protein>
<dbReference type="Proteomes" id="UP000728185">
    <property type="component" value="Unassembled WGS sequence"/>
</dbReference>
<evidence type="ECO:0000256" key="1">
    <source>
        <dbReference type="SAM" id="MobiDB-lite"/>
    </source>
</evidence>
<organism evidence="4 5">
    <name type="scientific">Fasciolopsis buskii</name>
    <dbReference type="NCBI Taxonomy" id="27845"/>
    <lineage>
        <taxon>Eukaryota</taxon>
        <taxon>Metazoa</taxon>
        <taxon>Spiralia</taxon>
        <taxon>Lophotrochozoa</taxon>
        <taxon>Platyhelminthes</taxon>
        <taxon>Trematoda</taxon>
        <taxon>Digenea</taxon>
        <taxon>Plagiorchiida</taxon>
        <taxon>Echinostomata</taxon>
        <taxon>Echinostomatoidea</taxon>
        <taxon>Fasciolidae</taxon>
        <taxon>Fasciolopsis</taxon>
    </lineage>
</organism>
<dbReference type="Gene3D" id="3.30.1520.10">
    <property type="entry name" value="Phox-like domain"/>
    <property type="match status" value="1"/>
</dbReference>
<reference evidence="4" key="1">
    <citation type="submission" date="2019-05" db="EMBL/GenBank/DDBJ databases">
        <title>Annotation for the trematode Fasciolopsis buski.</title>
        <authorList>
            <person name="Choi Y.-J."/>
        </authorList>
    </citation>
    <scope>NUCLEOTIDE SEQUENCE</scope>
    <source>
        <strain evidence="4">HT</strain>
        <tissue evidence="4">Whole worm</tissue>
    </source>
</reference>
<gene>
    <name evidence="4" type="ORF">FBUS_03083</name>
</gene>
<comment type="caution">
    <text evidence="4">The sequence shown here is derived from an EMBL/GenBank/DDBJ whole genome shotgun (WGS) entry which is preliminary data.</text>
</comment>
<feature type="domain" description="PXA" evidence="3">
    <location>
        <begin position="1"/>
        <end position="59"/>
    </location>
</feature>
<proteinExistence type="predicted"/>
<dbReference type="GO" id="GO:0097352">
    <property type="term" value="P:autophagosome maturation"/>
    <property type="evidence" value="ECO:0007669"/>
    <property type="project" value="TreeGrafter"/>
</dbReference>
<feature type="region of interest" description="Disordered" evidence="1">
    <location>
        <begin position="657"/>
        <end position="709"/>
    </location>
</feature>
<name>A0A8E0SA55_9TREM</name>
<dbReference type="AlphaFoldDB" id="A0A8E0SA55"/>
<dbReference type="EMBL" id="LUCM01000213">
    <property type="protein sequence ID" value="KAA0200915.1"/>
    <property type="molecule type" value="Genomic_DNA"/>
</dbReference>
<dbReference type="SUPFAM" id="SSF64268">
    <property type="entry name" value="PX domain"/>
    <property type="match status" value="1"/>
</dbReference>
<sequence>MIFVLFVGITFLLLGYIIKNILNGAYSFLIEILSTCVLLPAMDAVANPDFINKLILSSIGDYADPDFIDSGKSTMVPVLNTYVQEWISWMDQKPLSTVRLDNILQQQDDLYPFTQYMKSVRSTEPLTAVLLMTLIRGSSRTVMEQDCEEIDDEAKGKTRETDDDDYQSQSLDHESSSILPDSRLPLPGADESNVHQRLFDCPTELDDLLIEVIRKPEPSTLTQLVRKSLWKDTFCVAKKSIEKRFLPMYVESPEYLCHVLGISQRTMGPCPRKDLLPLCYRLSSPVASYLLSSPKPVRTPGLGGSSSLSGPSLFGNSLKNMFSSSHTVEGHLIQDLASSANRPQARLSSRPCKPISRSGLLRDRIAEVSSGVDQTVSLAVGNNGRSADSQHQLHSHYLQHLSATVDMSDWTVYIPGLSRPEVQPARRLIDQLTLATAGPTSRGTSGTHDSNSFRMRLFDDMNTTNETKSLGSRAPQLSPQYMFTVRTERLVNGTRQPVARVDRKYAEFYVLEQKLLEFHGNAIAKQLPRRQFALKTFEFMDAKREEFEGYLQFLLAQPFLRNSELLFTFLTSKTPFTSSLLSELNLGRLVKSVPLKLTKEKGQFLDDFLVSFYVSCSPQPIILEPVDPRPKSAGAVTITVLPSSGVGTLGGMDTLASPDHYSIKPRRNPPVEPDSVTSTSSSSESGSSTSRALATISTTTPTNPATGSLSVSRPIQYTVLDNRLRARMFWNNASLSGDRRKELLGHVCDLIIDFVCEKAILRWNGVTEAILYCIHQLDVDPSPSSDSDQTENCHFVETKPDRDQCVDEVASLRPPTPPDPWDVSHAGWSEAFLTGPLTFDQNEPCVQRDTAPTLVLDSPTREQTIVNHSQTQHNHHDHPQHDHIHPHSHEERHHLEDQGATRRISITWSDFYTAFVQSGRLLFRHLAVQYRYFRLWLCFQLWYYLHVPADRWLGSYLVGYLRSSLADSYTAHALQLLKGAVFFPYTPSTEAEKRQRKEQALAVLRQTLSKIGFEYISSRERIKEVLDQFILCFQYPKWNKQLSYVLLDHLVISLFPELQDTVESKLDFPP</sequence>
<dbReference type="Pfam" id="PF00787">
    <property type="entry name" value="PX"/>
    <property type="match status" value="1"/>
</dbReference>
<dbReference type="PANTHER" id="PTHR22775:SF44">
    <property type="entry name" value="SORTING NEXIN-14"/>
    <property type="match status" value="1"/>
</dbReference>
<keyword evidence="5" id="KW-1185">Reference proteome</keyword>
<dbReference type="SMART" id="SM00312">
    <property type="entry name" value="PX"/>
    <property type="match status" value="1"/>
</dbReference>
<dbReference type="PROSITE" id="PS50195">
    <property type="entry name" value="PX"/>
    <property type="match status" value="1"/>
</dbReference>
<dbReference type="GO" id="GO:0005770">
    <property type="term" value="C:late endosome"/>
    <property type="evidence" value="ECO:0007669"/>
    <property type="project" value="TreeGrafter"/>
</dbReference>
<dbReference type="InterPro" id="IPR001683">
    <property type="entry name" value="PX_dom"/>
</dbReference>
<feature type="compositionally biased region" description="Low complexity" evidence="1">
    <location>
        <begin position="675"/>
        <end position="706"/>
    </location>
</feature>
<evidence type="ECO:0000259" key="3">
    <source>
        <dbReference type="PROSITE" id="PS51207"/>
    </source>
</evidence>
<accession>A0A8E0SA55</accession>
<dbReference type="PROSITE" id="PS51207">
    <property type="entry name" value="PXA"/>
    <property type="match status" value="1"/>
</dbReference>
<dbReference type="OrthoDB" id="5957963at2759"/>
<dbReference type="InterPro" id="IPR003114">
    <property type="entry name" value="Phox_assoc"/>
</dbReference>
<dbReference type="PANTHER" id="PTHR22775">
    <property type="entry name" value="SORTING NEXIN"/>
    <property type="match status" value="1"/>
</dbReference>
<dbReference type="GO" id="GO:0035091">
    <property type="term" value="F:phosphatidylinositol binding"/>
    <property type="evidence" value="ECO:0007669"/>
    <property type="project" value="InterPro"/>
</dbReference>
<dbReference type="InterPro" id="IPR036871">
    <property type="entry name" value="PX_dom_sf"/>
</dbReference>
<feature type="domain" description="PX" evidence="2">
    <location>
        <begin position="461"/>
        <end position="577"/>
    </location>
</feature>
<feature type="region of interest" description="Disordered" evidence="1">
    <location>
        <begin position="144"/>
        <end position="186"/>
    </location>
</feature>
<evidence type="ECO:0000313" key="5">
    <source>
        <dbReference type="Proteomes" id="UP000728185"/>
    </source>
</evidence>